<proteinExistence type="predicted"/>
<evidence type="ECO:0000259" key="1">
    <source>
        <dbReference type="Pfam" id="PF23394"/>
    </source>
</evidence>
<gene>
    <name evidence="3" type="ORF">NLU13_0850</name>
</gene>
<dbReference type="AlphaFoldDB" id="A0AA39GQK9"/>
<feature type="domain" description="DUF7102" evidence="1">
    <location>
        <begin position="663"/>
        <end position="826"/>
    </location>
</feature>
<evidence type="ECO:0000259" key="2">
    <source>
        <dbReference type="Pfam" id="PF23395"/>
    </source>
</evidence>
<dbReference type="Proteomes" id="UP001175261">
    <property type="component" value="Unassembled WGS sequence"/>
</dbReference>
<dbReference type="Pfam" id="PF23394">
    <property type="entry name" value="DUF7102"/>
    <property type="match status" value="1"/>
</dbReference>
<reference evidence="3" key="1">
    <citation type="submission" date="2022-10" db="EMBL/GenBank/DDBJ databases">
        <title>Determination and structural analysis of whole genome sequence of Sarocladium strictum F4-1.</title>
        <authorList>
            <person name="Hu L."/>
            <person name="Jiang Y."/>
        </authorList>
    </citation>
    <scope>NUCLEOTIDE SEQUENCE</scope>
    <source>
        <strain evidence="3">F4-1</strain>
    </source>
</reference>
<comment type="caution">
    <text evidence="3">The sequence shown here is derived from an EMBL/GenBank/DDBJ whole genome shotgun (WGS) entry which is preliminary data.</text>
</comment>
<dbReference type="InterPro" id="IPR055528">
    <property type="entry name" value="DUF7102"/>
</dbReference>
<evidence type="ECO:0000313" key="4">
    <source>
        <dbReference type="Proteomes" id="UP001175261"/>
    </source>
</evidence>
<dbReference type="InterPro" id="IPR057559">
    <property type="entry name" value="SAM_6"/>
</dbReference>
<organism evidence="3 4">
    <name type="scientific">Sarocladium strictum</name>
    <name type="common">Black bundle disease fungus</name>
    <name type="synonym">Acremonium strictum</name>
    <dbReference type="NCBI Taxonomy" id="5046"/>
    <lineage>
        <taxon>Eukaryota</taxon>
        <taxon>Fungi</taxon>
        <taxon>Dikarya</taxon>
        <taxon>Ascomycota</taxon>
        <taxon>Pezizomycotina</taxon>
        <taxon>Sordariomycetes</taxon>
        <taxon>Hypocreomycetidae</taxon>
        <taxon>Hypocreales</taxon>
        <taxon>Sarocladiaceae</taxon>
        <taxon>Sarocladium</taxon>
    </lineage>
</organism>
<sequence length="906" mass="99880">MPGDQSDIVCNQTAAEYGRHEGCFIDHQASPFTSQHILPRLLPLAISAESLLISGPDLRPARLPRPPIEMDDLHGTAATLEALSSGSDVPPTLPLLWYPFSAYQSLRLPISELDLGSDPFEDAKSYEEDLMLWNNVDISETWLPLAQTQPESDEGLWFPAICERTRLLLIRELERETVIHVPGGHDMMEDMFDGHGTMCPDPDINGPKLDRASCVGMFPNRPQPHCFRSQRISPPLSPVSECGTPFIPEQDVCVVGLTPDPASPLMNLDIRDKLKARDEIQAFRGQAEPILDNNLPDARQPPDVSTASIKLRLESPLLSGGSVKAVEGRIPTKYTAPEQSVLHMGTSGTAALCGGMLAAALEKGAINAKHALDDEDLNASGSVLRLPVADIDSDIPAPKWTAHLSSCESQNTFLHQILENTFRSPAISGPELVGTALKWNPIPKDMNQVRRQDSPTFVDADAEDHLLVQMPLKEHRQRHASPPNLPLCFQIPSAEEHDLSFDDCSEITSEKVEPYLKSCYFTGLREPVDSLDEPDRIKRLPSIRGSDLMGSETVVQTKSADDEPLDLLYSLALKRKDRPQYGLNHAQDFSYCGSTGDLLGSFLALRGHKRPRIQSDQTVSRLVDMRSEPPTAMPQQKPGLTESVSAYLCPEFILPKEKACYVVSLKLGRVVLKHLDARWPSGLLIDRDPDRHTTAMCASVSTQFADFLPSICQDADVALTPQLGVVVTTMLKAAQRPLPGTQGQTPLRKRIETVSRKYENTLILVSEDNPAGELSSAFRPSDAAAYADLVRFITTLSNDCISVYVPGSSETLAKWIISLMCKHSAQALAYKHLLNPMETSWEVFLRRAGMNMMAAQVLASRLSRYGNSGLSQFLSKTTQEKLTEFGDLVGKKALVRVSQVLDRRWS</sequence>
<protein>
    <submittedName>
        <fullName evidence="3">Uncharacterized protein</fullName>
    </submittedName>
</protein>
<name>A0AA39GQK9_SARSR</name>
<dbReference type="EMBL" id="JAPDFR010000001">
    <property type="protein sequence ID" value="KAK0391349.1"/>
    <property type="molecule type" value="Genomic_DNA"/>
</dbReference>
<feature type="domain" description="SAM-like" evidence="2">
    <location>
        <begin position="837"/>
        <end position="901"/>
    </location>
</feature>
<accession>A0AA39GQK9</accession>
<dbReference type="Pfam" id="PF23395">
    <property type="entry name" value="SAM_6"/>
    <property type="match status" value="1"/>
</dbReference>
<keyword evidence="4" id="KW-1185">Reference proteome</keyword>
<evidence type="ECO:0000313" key="3">
    <source>
        <dbReference type="EMBL" id="KAK0391349.1"/>
    </source>
</evidence>